<sequence length="150" mass="16749">MEATLGHTFTSFVDHLVYTAQHQTLLIVFDASGSQHLQPTRTNCPHRSSPKYLHSSKLVDVVNISDLSVLMVMVTKIAMDGYIQVGKEIKRIAIWGLMSTQADNPRLSLTLSRLSKTNESCKVIIGDNKDKVDGVHVNRKLSKWCVIDTN</sequence>
<evidence type="ECO:0000313" key="1">
    <source>
        <dbReference type="EMBL" id="CDR47775.1"/>
    </source>
</evidence>
<gene>
    <name evidence="1" type="ORF">CYFA0S_37e00507g</name>
</gene>
<proteinExistence type="predicted"/>
<dbReference type="AlphaFoldDB" id="A0A061BL24"/>
<protein>
    <submittedName>
        <fullName evidence="1">CYFA0S37e00507g1_1</fullName>
    </submittedName>
</protein>
<dbReference type="EMBL" id="LK052922">
    <property type="protein sequence ID" value="CDR47775.1"/>
    <property type="molecule type" value="Genomic_DNA"/>
</dbReference>
<accession>A0A061BL24</accession>
<organism evidence="1">
    <name type="scientific">Cyberlindnera fabianii</name>
    <name type="common">Yeast</name>
    <name type="synonym">Hansenula fabianii</name>
    <dbReference type="NCBI Taxonomy" id="36022"/>
    <lineage>
        <taxon>Eukaryota</taxon>
        <taxon>Fungi</taxon>
        <taxon>Dikarya</taxon>
        <taxon>Ascomycota</taxon>
        <taxon>Saccharomycotina</taxon>
        <taxon>Saccharomycetes</taxon>
        <taxon>Phaffomycetales</taxon>
        <taxon>Phaffomycetaceae</taxon>
        <taxon>Cyberlindnera</taxon>
    </lineage>
</organism>
<reference evidence="1" key="1">
    <citation type="journal article" date="2014" name="Genome Announc.">
        <title>Genome sequence of the yeast Cyberlindnera fabianii (Hansenula fabianii).</title>
        <authorList>
            <person name="Freel K.C."/>
            <person name="Sarilar V."/>
            <person name="Neuveglise C."/>
            <person name="Devillers H."/>
            <person name="Friedrich A."/>
            <person name="Schacherer J."/>
        </authorList>
    </citation>
    <scope>NUCLEOTIDE SEQUENCE</scope>
    <source>
        <strain evidence="1">YJS4271</strain>
    </source>
</reference>
<name>A0A061BL24_CYBFA</name>